<evidence type="ECO:0000256" key="2">
    <source>
        <dbReference type="ARBA" id="ARBA00023125"/>
    </source>
</evidence>
<dbReference type="Pfam" id="PF00589">
    <property type="entry name" value="Phage_integrase"/>
    <property type="match status" value="1"/>
</dbReference>
<accession>A0A7X2T442</accession>
<keyword evidence="2 4" id="KW-0238">DNA-binding</keyword>
<dbReference type="PANTHER" id="PTHR30349:SF81">
    <property type="entry name" value="TYROSINE RECOMBINASE XERC"/>
    <property type="match status" value="1"/>
</dbReference>
<proteinExistence type="predicted"/>
<dbReference type="PROSITE" id="PS51900">
    <property type="entry name" value="CB"/>
    <property type="match status" value="1"/>
</dbReference>
<dbReference type="InterPro" id="IPR050090">
    <property type="entry name" value="Tyrosine_recombinase_XerCD"/>
</dbReference>
<evidence type="ECO:0000259" key="5">
    <source>
        <dbReference type="PROSITE" id="PS51898"/>
    </source>
</evidence>
<dbReference type="GO" id="GO:0006310">
    <property type="term" value="P:DNA recombination"/>
    <property type="evidence" value="ECO:0007669"/>
    <property type="project" value="UniProtKB-KW"/>
</dbReference>
<reference evidence="7 8" key="1">
    <citation type="submission" date="2019-08" db="EMBL/GenBank/DDBJ databases">
        <title>In-depth cultivation of the pig gut microbiome towards novel bacterial diversity and tailored functional studies.</title>
        <authorList>
            <person name="Wylensek D."/>
            <person name="Hitch T.C.A."/>
            <person name="Clavel T."/>
        </authorList>
    </citation>
    <scope>NUCLEOTIDE SEQUENCE [LARGE SCALE GENOMIC DNA]</scope>
    <source>
        <strain evidence="7 8">LKV-178-WT-2G</strain>
    </source>
</reference>
<dbReference type="InterPro" id="IPR010998">
    <property type="entry name" value="Integrase_recombinase_N"/>
</dbReference>
<dbReference type="PROSITE" id="PS51898">
    <property type="entry name" value="TYR_RECOMBINASE"/>
    <property type="match status" value="1"/>
</dbReference>
<keyword evidence="8" id="KW-1185">Reference proteome</keyword>
<dbReference type="SUPFAM" id="SSF56349">
    <property type="entry name" value="DNA breaking-rejoining enzymes"/>
    <property type="match status" value="1"/>
</dbReference>
<dbReference type="AlphaFoldDB" id="A0A7X2T442"/>
<comment type="caution">
    <text evidence="7">The sequence shown here is derived from an EMBL/GenBank/DDBJ whole genome shotgun (WGS) entry which is preliminary data.</text>
</comment>
<dbReference type="Gene3D" id="1.10.150.130">
    <property type="match status" value="1"/>
</dbReference>
<dbReference type="EMBL" id="VUMM01000020">
    <property type="protein sequence ID" value="MSS02102.1"/>
    <property type="molecule type" value="Genomic_DNA"/>
</dbReference>
<dbReference type="InterPro" id="IPR013762">
    <property type="entry name" value="Integrase-like_cat_sf"/>
</dbReference>
<organism evidence="7 8">
    <name type="scientific">Floccifex porci</name>
    <dbReference type="NCBI Taxonomy" id="2606629"/>
    <lineage>
        <taxon>Bacteria</taxon>
        <taxon>Bacillati</taxon>
        <taxon>Bacillota</taxon>
        <taxon>Erysipelotrichia</taxon>
        <taxon>Erysipelotrichales</taxon>
        <taxon>Erysipelotrichaceae</taxon>
        <taxon>Floccifex</taxon>
    </lineage>
</organism>
<sequence length="346" mass="40473">MAVIKMSNKTFQYYLSKFLQEEMITNKNLSKNTVASYADTYKLFLIYMQEKKSVSANYVTLENLNRNTVYEFLNWLESDRKVSITTRNIRLAAIHSFVKYLQIEDPAHIYEYQKILSIKKKKFCSKEVMWLTKNQIKILLSVIDDKKFMGLRDKTLLTLLYDAALRVDELICLKYNDVHFSNQTIIKVLGKGNKSRTIPLMGHTAELLKKYIKEFDIQTKKNKGYETLFFNRSGDNLTRAGIAYIINKYVDLANKNNANITINVHPHVFRHSKAVHLLEVGIELIYIRDFLGHSSVKTTEIYAKVCNESKLQALQNVYENIIDKNDKDWIQNDDLMCFLTRLSKKQ</sequence>
<evidence type="ECO:0000313" key="8">
    <source>
        <dbReference type="Proteomes" id="UP000470082"/>
    </source>
</evidence>
<name>A0A7X2T442_9FIRM</name>
<evidence type="ECO:0000313" key="7">
    <source>
        <dbReference type="EMBL" id="MSS02102.1"/>
    </source>
</evidence>
<dbReference type="InterPro" id="IPR004107">
    <property type="entry name" value="Integrase_SAM-like_N"/>
</dbReference>
<evidence type="ECO:0000256" key="3">
    <source>
        <dbReference type="ARBA" id="ARBA00023172"/>
    </source>
</evidence>
<dbReference type="Proteomes" id="UP000470082">
    <property type="component" value="Unassembled WGS sequence"/>
</dbReference>
<dbReference type="InterPro" id="IPR002104">
    <property type="entry name" value="Integrase_catalytic"/>
</dbReference>
<keyword evidence="1" id="KW-0229">DNA integration</keyword>
<feature type="domain" description="Tyr recombinase" evidence="5">
    <location>
        <begin position="126"/>
        <end position="315"/>
    </location>
</feature>
<dbReference type="GO" id="GO:0015074">
    <property type="term" value="P:DNA integration"/>
    <property type="evidence" value="ECO:0007669"/>
    <property type="project" value="UniProtKB-KW"/>
</dbReference>
<dbReference type="InterPro" id="IPR011010">
    <property type="entry name" value="DNA_brk_join_enz"/>
</dbReference>
<feature type="domain" description="Core-binding (CB)" evidence="6">
    <location>
        <begin position="9"/>
        <end position="102"/>
    </location>
</feature>
<dbReference type="Gene3D" id="1.10.443.10">
    <property type="entry name" value="Intergrase catalytic core"/>
    <property type="match status" value="1"/>
</dbReference>
<dbReference type="Pfam" id="PF02899">
    <property type="entry name" value="Phage_int_SAM_1"/>
    <property type="match status" value="1"/>
</dbReference>
<evidence type="ECO:0000256" key="1">
    <source>
        <dbReference type="ARBA" id="ARBA00022908"/>
    </source>
</evidence>
<dbReference type="PANTHER" id="PTHR30349">
    <property type="entry name" value="PHAGE INTEGRASE-RELATED"/>
    <property type="match status" value="1"/>
</dbReference>
<evidence type="ECO:0000256" key="4">
    <source>
        <dbReference type="PROSITE-ProRule" id="PRU01248"/>
    </source>
</evidence>
<evidence type="ECO:0000259" key="6">
    <source>
        <dbReference type="PROSITE" id="PS51900"/>
    </source>
</evidence>
<dbReference type="InterPro" id="IPR044068">
    <property type="entry name" value="CB"/>
</dbReference>
<gene>
    <name evidence="7" type="ORF">FYJ50_08370</name>
</gene>
<protein>
    <submittedName>
        <fullName evidence="7">Tyrosine-type recombinase/integrase</fullName>
    </submittedName>
</protein>
<keyword evidence="3" id="KW-0233">DNA recombination</keyword>
<dbReference type="GO" id="GO:0003677">
    <property type="term" value="F:DNA binding"/>
    <property type="evidence" value="ECO:0007669"/>
    <property type="project" value="UniProtKB-UniRule"/>
</dbReference>